<sequence length="699" mass="76558">MSRYYNPGNYNSNGSTTAQQNPTNHYSNQQNQQPHYYQQQQHSEQVYHHHQQQQQQQQTSYNNNTPKSTQQTQQNVRQSYSGNGGGGGGSGGTTTIRKLSYDSSNGTNKTISYYTPPQPSTKTNISRYNLTSAGSEVNTGTKMIGAEPTTPPPNSKVNSHLLDHGYGATPQPQYVSRTQPTKSESAITKFYKVKRHLPMADTPTKMAKQSFTANHSSTKSCSSSKKRSPDGNRADTSLGILTKRFVDLLQESHEGVVDLNIASKRLEVQKRRIYDITNVLEGIGILEKKSKNNIQWKCGHSFVSDERSRQMQLESDRLEQKENVLDDLIGQIRQALGGGQIHNNRHAYVTHHDLKSIDIFKDENVMVIKAPPEAKLVLPDAQFPREIHLKAENNGEIGVFLCTDSPTSPVSFSNDPLLNGVKPITTPLSESGKRKQGTYPIRSAQRNLNQSIMDASSVSAAGSSEISSSSKDLADVAGCMIYQTTTKPVLTQSQVDLLDISNSRLQEYYVKPETSLPPSDTSPSPPPSLSPTAPPYSPSQSSYSLNSSQIVHSSMNNSSTPSSIAPASSMQNTPAGDSGGTLMMTPLNSSVSSLSNTFTETEDNKPSPASSNSDDLGLKSDVPMANFPRVSPNETSEAETKKGVRNALFSDLSPSNLNYMEPNYFDFTAPFLPIEPPLESDYNFSLCQSEGLSDLFDLL</sequence>
<dbReference type="GO" id="GO:0090575">
    <property type="term" value="C:RNA polymerase II transcription regulator complex"/>
    <property type="evidence" value="ECO:0007669"/>
    <property type="project" value="TreeGrafter"/>
</dbReference>
<dbReference type="CDD" id="cd14660">
    <property type="entry name" value="E2F_DD"/>
    <property type="match status" value="1"/>
</dbReference>
<organism evidence="8 9">
    <name type="scientific">Hermetia illucens</name>
    <name type="common">Black soldier fly</name>
    <dbReference type="NCBI Taxonomy" id="343691"/>
    <lineage>
        <taxon>Eukaryota</taxon>
        <taxon>Metazoa</taxon>
        <taxon>Ecdysozoa</taxon>
        <taxon>Arthropoda</taxon>
        <taxon>Hexapoda</taxon>
        <taxon>Insecta</taxon>
        <taxon>Pterygota</taxon>
        <taxon>Neoptera</taxon>
        <taxon>Endopterygota</taxon>
        <taxon>Diptera</taxon>
        <taxon>Brachycera</taxon>
        <taxon>Stratiomyomorpha</taxon>
        <taxon>Stratiomyidae</taxon>
        <taxon>Hermetiinae</taxon>
        <taxon>Hermetia</taxon>
    </lineage>
</organism>
<dbReference type="GO" id="GO:0000981">
    <property type="term" value="F:DNA-binding transcription factor activity, RNA polymerase II-specific"/>
    <property type="evidence" value="ECO:0007669"/>
    <property type="project" value="TreeGrafter"/>
</dbReference>
<dbReference type="AlphaFoldDB" id="A0A7R8V3M5"/>
<dbReference type="Gene3D" id="1.10.10.10">
    <property type="entry name" value="Winged helix-like DNA-binding domain superfamily/Winged helix DNA-binding domain"/>
    <property type="match status" value="1"/>
</dbReference>
<keyword evidence="9" id="KW-1185">Reference proteome</keyword>
<comment type="similarity">
    <text evidence="1 5">Belongs to the E2F/DP family.</text>
</comment>
<evidence type="ECO:0000256" key="1">
    <source>
        <dbReference type="ARBA" id="ARBA00010940"/>
    </source>
</evidence>
<gene>
    <name evidence="8" type="ORF">HERILL_LOCUS14457</name>
</gene>
<feature type="region of interest" description="Disordered" evidence="6">
    <location>
        <begin position="423"/>
        <end position="448"/>
    </location>
</feature>
<feature type="domain" description="E2F/DP family winged-helix DNA-binding" evidence="7">
    <location>
        <begin position="233"/>
        <end position="298"/>
    </location>
</feature>
<dbReference type="GO" id="GO:0000978">
    <property type="term" value="F:RNA polymerase II cis-regulatory region sequence-specific DNA binding"/>
    <property type="evidence" value="ECO:0007669"/>
    <property type="project" value="InterPro"/>
</dbReference>
<keyword evidence="4 5" id="KW-0804">Transcription</keyword>
<evidence type="ECO:0000256" key="6">
    <source>
        <dbReference type="SAM" id="MobiDB-lite"/>
    </source>
</evidence>
<dbReference type="Pfam" id="PF02319">
    <property type="entry name" value="WHD_E2F_TDP"/>
    <property type="match status" value="1"/>
</dbReference>
<dbReference type="Gene3D" id="6.10.250.540">
    <property type="match status" value="1"/>
</dbReference>
<feature type="compositionally biased region" description="Pro residues" evidence="6">
    <location>
        <begin position="523"/>
        <end position="537"/>
    </location>
</feature>
<feature type="region of interest" description="Disordered" evidence="6">
    <location>
        <begin position="1"/>
        <end position="124"/>
    </location>
</feature>
<feature type="region of interest" description="Disordered" evidence="6">
    <location>
        <begin position="207"/>
        <end position="236"/>
    </location>
</feature>
<evidence type="ECO:0000256" key="2">
    <source>
        <dbReference type="ARBA" id="ARBA00023015"/>
    </source>
</evidence>
<feature type="compositionally biased region" description="Gly residues" evidence="6">
    <location>
        <begin position="82"/>
        <end position="92"/>
    </location>
</feature>
<proteinExistence type="inferred from homology"/>
<name>A0A7R8V3M5_HERIL</name>
<dbReference type="InterPro" id="IPR003316">
    <property type="entry name" value="E2F_WHTH_DNA-bd_dom"/>
</dbReference>
<evidence type="ECO:0000256" key="5">
    <source>
        <dbReference type="RuleBase" id="RU003796"/>
    </source>
</evidence>
<dbReference type="EMBL" id="LR899014">
    <property type="protein sequence ID" value="CAD7092068.1"/>
    <property type="molecule type" value="Genomic_DNA"/>
</dbReference>
<feature type="compositionally biased region" description="Low complexity" evidence="6">
    <location>
        <begin position="24"/>
        <end position="44"/>
    </location>
</feature>
<feature type="compositionally biased region" description="Polar residues" evidence="6">
    <location>
        <begin position="586"/>
        <end position="599"/>
    </location>
</feature>
<reference evidence="8 9" key="1">
    <citation type="submission" date="2020-11" db="EMBL/GenBank/DDBJ databases">
        <authorList>
            <person name="Wallbank WR R."/>
            <person name="Pardo Diaz C."/>
            <person name="Kozak K."/>
            <person name="Martin S."/>
            <person name="Jiggins C."/>
            <person name="Moest M."/>
            <person name="Warren A I."/>
            <person name="Generalovic N T."/>
            <person name="Byers J.R.P. K."/>
            <person name="Montejo-Kovacevich G."/>
            <person name="Yen C E."/>
        </authorList>
    </citation>
    <scope>NUCLEOTIDE SEQUENCE [LARGE SCALE GENOMIC DNA]</scope>
</reference>
<feature type="compositionally biased region" description="Low complexity" evidence="6">
    <location>
        <begin position="52"/>
        <end position="64"/>
    </location>
</feature>
<dbReference type="InterPro" id="IPR032198">
    <property type="entry name" value="E2F_CC-MB"/>
</dbReference>
<dbReference type="SMART" id="SM01372">
    <property type="entry name" value="E2F_TDP"/>
    <property type="match status" value="1"/>
</dbReference>
<evidence type="ECO:0000256" key="4">
    <source>
        <dbReference type="ARBA" id="ARBA00023163"/>
    </source>
</evidence>
<dbReference type="SUPFAM" id="SSF46785">
    <property type="entry name" value="Winged helix' DNA-binding domain"/>
    <property type="match status" value="1"/>
</dbReference>
<feature type="compositionally biased region" description="Polar residues" evidence="6">
    <location>
        <begin position="101"/>
        <end position="124"/>
    </location>
</feature>
<feature type="region of interest" description="Disordered" evidence="6">
    <location>
        <begin position="513"/>
        <end position="621"/>
    </location>
</feature>
<accession>A0A7R8V3M5</accession>
<evidence type="ECO:0000259" key="7">
    <source>
        <dbReference type="SMART" id="SM01372"/>
    </source>
</evidence>
<dbReference type="InParanoid" id="A0A7R8V3M5"/>
<evidence type="ECO:0000313" key="9">
    <source>
        <dbReference type="Proteomes" id="UP000594454"/>
    </source>
</evidence>
<dbReference type="InterPro" id="IPR036388">
    <property type="entry name" value="WH-like_DNA-bd_sf"/>
</dbReference>
<dbReference type="PANTHER" id="PTHR12081:SF18">
    <property type="entry name" value="TRANSCRIPTION FACTOR E2F2-RELATED"/>
    <property type="match status" value="1"/>
</dbReference>
<dbReference type="FunFam" id="1.10.10.10:FF:000008">
    <property type="entry name" value="E2F transcription factor 1"/>
    <property type="match status" value="1"/>
</dbReference>
<keyword evidence="5" id="KW-0539">Nucleus</keyword>
<keyword evidence="3 5" id="KW-0238">DNA-binding</keyword>
<dbReference type="InterPro" id="IPR037241">
    <property type="entry name" value="E2F-DP_heterodim"/>
</dbReference>
<dbReference type="SUPFAM" id="SSF144074">
    <property type="entry name" value="E2F-DP heterodimerization region"/>
    <property type="match status" value="1"/>
</dbReference>
<dbReference type="InterPro" id="IPR015633">
    <property type="entry name" value="E2F"/>
</dbReference>
<feature type="compositionally biased region" description="Polar residues" evidence="6">
    <location>
        <begin position="65"/>
        <end position="78"/>
    </location>
</feature>
<evidence type="ECO:0000256" key="3">
    <source>
        <dbReference type="ARBA" id="ARBA00023125"/>
    </source>
</evidence>
<feature type="compositionally biased region" description="Low complexity" evidence="6">
    <location>
        <begin position="1"/>
        <end position="15"/>
    </location>
</feature>
<dbReference type="Proteomes" id="UP000594454">
    <property type="component" value="Chromosome 6"/>
</dbReference>
<evidence type="ECO:0000313" key="8">
    <source>
        <dbReference type="EMBL" id="CAD7092068.1"/>
    </source>
</evidence>
<dbReference type="Pfam" id="PF16421">
    <property type="entry name" value="E2F_CC-MB"/>
    <property type="match status" value="1"/>
</dbReference>
<comment type="subcellular location">
    <subcellularLocation>
        <location evidence="5">Nucleus</location>
    </subcellularLocation>
</comment>
<feature type="compositionally biased region" description="Low complexity" evidence="6">
    <location>
        <begin position="513"/>
        <end position="522"/>
    </location>
</feature>
<feature type="compositionally biased region" description="Low complexity" evidence="6">
    <location>
        <begin position="538"/>
        <end position="569"/>
    </location>
</feature>
<dbReference type="GO" id="GO:0046983">
    <property type="term" value="F:protein dimerization activity"/>
    <property type="evidence" value="ECO:0007669"/>
    <property type="project" value="InterPro"/>
</dbReference>
<protein>
    <recommendedName>
        <fullName evidence="7">E2F/DP family winged-helix DNA-binding domain-containing protein</fullName>
    </recommendedName>
</protein>
<dbReference type="InterPro" id="IPR036390">
    <property type="entry name" value="WH_DNA-bd_sf"/>
</dbReference>
<dbReference type="PANTHER" id="PTHR12081">
    <property type="entry name" value="TRANSCRIPTION FACTOR E2F"/>
    <property type="match status" value="1"/>
</dbReference>
<keyword evidence="2 5" id="KW-0805">Transcription regulation</keyword>
<dbReference type="OrthoDB" id="1743261at2759"/>